<keyword evidence="1" id="KW-0812">Transmembrane</keyword>
<sequence length="67" mass="7863">MLLLSNFLLIPLKFFFLGGQSFGLVDLICVLKLHGIFFTILKFTKFKLSRITIWNEFLLIYLNSFKS</sequence>
<gene>
    <name evidence="2" type="ORF">BpHYR1_013734</name>
</gene>
<feature type="transmembrane region" description="Helical" evidence="1">
    <location>
        <begin position="20"/>
        <end position="41"/>
    </location>
</feature>
<organism evidence="2 3">
    <name type="scientific">Brachionus plicatilis</name>
    <name type="common">Marine rotifer</name>
    <name type="synonym">Brachionus muelleri</name>
    <dbReference type="NCBI Taxonomy" id="10195"/>
    <lineage>
        <taxon>Eukaryota</taxon>
        <taxon>Metazoa</taxon>
        <taxon>Spiralia</taxon>
        <taxon>Gnathifera</taxon>
        <taxon>Rotifera</taxon>
        <taxon>Eurotatoria</taxon>
        <taxon>Monogononta</taxon>
        <taxon>Pseudotrocha</taxon>
        <taxon>Ploima</taxon>
        <taxon>Brachionidae</taxon>
        <taxon>Brachionus</taxon>
    </lineage>
</organism>
<dbReference type="AlphaFoldDB" id="A0A3M7PA66"/>
<evidence type="ECO:0000256" key="1">
    <source>
        <dbReference type="SAM" id="Phobius"/>
    </source>
</evidence>
<accession>A0A3M7PA66</accession>
<evidence type="ECO:0000313" key="2">
    <source>
        <dbReference type="EMBL" id="RMZ95985.1"/>
    </source>
</evidence>
<dbReference type="Proteomes" id="UP000276133">
    <property type="component" value="Unassembled WGS sequence"/>
</dbReference>
<keyword evidence="1" id="KW-1133">Transmembrane helix</keyword>
<protein>
    <submittedName>
        <fullName evidence="2">Uncharacterized protein</fullName>
    </submittedName>
</protein>
<keyword evidence="3" id="KW-1185">Reference proteome</keyword>
<reference evidence="2 3" key="1">
    <citation type="journal article" date="2018" name="Sci. Rep.">
        <title>Genomic signatures of local adaptation to the degree of environmental predictability in rotifers.</title>
        <authorList>
            <person name="Franch-Gras L."/>
            <person name="Hahn C."/>
            <person name="Garcia-Roger E.M."/>
            <person name="Carmona M.J."/>
            <person name="Serra M."/>
            <person name="Gomez A."/>
        </authorList>
    </citation>
    <scope>NUCLEOTIDE SEQUENCE [LARGE SCALE GENOMIC DNA]</scope>
    <source>
        <strain evidence="2">HYR1</strain>
    </source>
</reference>
<dbReference type="EMBL" id="REGN01012316">
    <property type="protein sequence ID" value="RMZ95985.1"/>
    <property type="molecule type" value="Genomic_DNA"/>
</dbReference>
<proteinExistence type="predicted"/>
<evidence type="ECO:0000313" key="3">
    <source>
        <dbReference type="Proteomes" id="UP000276133"/>
    </source>
</evidence>
<comment type="caution">
    <text evidence="2">The sequence shown here is derived from an EMBL/GenBank/DDBJ whole genome shotgun (WGS) entry which is preliminary data.</text>
</comment>
<name>A0A3M7PA66_BRAPC</name>
<keyword evidence="1" id="KW-0472">Membrane</keyword>